<protein>
    <submittedName>
        <fullName evidence="1">Uncharacterized protein</fullName>
    </submittedName>
</protein>
<sequence length="130" mass="14191">MHGELQHHRALGCVPAHGGEVARRRACAVSKVRPAVDKARQQRLFLPGRWQQQLHMVVKAVTAKARQVCAAQRQPHKAGAHHLARQQLHVARLEVMAHALDLQRVGGGGVGCGGHGHVNATDRMLIKSTR</sequence>
<dbReference type="AlphaFoldDB" id="A0A645FBR6"/>
<comment type="caution">
    <text evidence="1">The sequence shown here is derived from an EMBL/GenBank/DDBJ whole genome shotgun (WGS) entry which is preliminary data.</text>
</comment>
<gene>
    <name evidence="1" type="ORF">SDC9_158310</name>
</gene>
<evidence type="ECO:0000313" key="1">
    <source>
        <dbReference type="EMBL" id="MPN11012.1"/>
    </source>
</evidence>
<dbReference type="EMBL" id="VSSQ01057204">
    <property type="protein sequence ID" value="MPN11012.1"/>
    <property type="molecule type" value="Genomic_DNA"/>
</dbReference>
<organism evidence="1">
    <name type="scientific">bioreactor metagenome</name>
    <dbReference type="NCBI Taxonomy" id="1076179"/>
    <lineage>
        <taxon>unclassified sequences</taxon>
        <taxon>metagenomes</taxon>
        <taxon>ecological metagenomes</taxon>
    </lineage>
</organism>
<name>A0A645FBR6_9ZZZZ</name>
<reference evidence="1" key="1">
    <citation type="submission" date="2019-08" db="EMBL/GenBank/DDBJ databases">
        <authorList>
            <person name="Kucharzyk K."/>
            <person name="Murdoch R.W."/>
            <person name="Higgins S."/>
            <person name="Loffler F."/>
        </authorList>
    </citation>
    <scope>NUCLEOTIDE SEQUENCE</scope>
</reference>
<accession>A0A645FBR6</accession>
<proteinExistence type="predicted"/>